<dbReference type="AlphaFoldDB" id="A0A6S6TIQ0"/>
<dbReference type="Pfam" id="PF01075">
    <property type="entry name" value="Glyco_transf_9"/>
    <property type="match status" value="1"/>
</dbReference>
<protein>
    <recommendedName>
        <fullName evidence="4">ADP-heptose--lipooligosaccharide heptosyltransferase II (EC)</fullName>
    </recommendedName>
</protein>
<proteinExistence type="predicted"/>
<dbReference type="GO" id="GO:0009244">
    <property type="term" value="P:lipopolysaccharide core region biosynthetic process"/>
    <property type="evidence" value="ECO:0007669"/>
    <property type="project" value="TreeGrafter"/>
</dbReference>
<keyword evidence="2" id="KW-0808">Transferase</keyword>
<dbReference type="EMBL" id="CACVAX010000053">
    <property type="protein sequence ID" value="CAA6819165.1"/>
    <property type="molecule type" value="Genomic_DNA"/>
</dbReference>
<dbReference type="InterPro" id="IPR002201">
    <property type="entry name" value="Glyco_trans_9"/>
</dbReference>
<gene>
    <name evidence="3" type="ORF">HELGO_WM8678</name>
</gene>
<dbReference type="PANTHER" id="PTHR30160">
    <property type="entry name" value="TETRAACYLDISACCHARIDE 4'-KINASE-RELATED"/>
    <property type="match status" value="1"/>
</dbReference>
<accession>A0A6S6TIQ0</accession>
<dbReference type="GO" id="GO:0005829">
    <property type="term" value="C:cytosol"/>
    <property type="evidence" value="ECO:0007669"/>
    <property type="project" value="TreeGrafter"/>
</dbReference>
<evidence type="ECO:0000256" key="1">
    <source>
        <dbReference type="ARBA" id="ARBA00022676"/>
    </source>
</evidence>
<evidence type="ECO:0000256" key="2">
    <source>
        <dbReference type="ARBA" id="ARBA00022679"/>
    </source>
</evidence>
<sequence length="291" mass="33642">MKNIIIFMQNRNFFGAQIVHIPLIKQLKEDYPQSKIILFSKNKITNLLLNLGLVQEVYIEKSKLSSLSYYLSCKADITISLRKKSFFINLYISCLNHEEKIGFSTYLSKLFFTKTKDYNSTIYRANNYLNLIDKKLEHKQHQSIKQISIIPGAGGDWKMWNINNYIKLSQALRILYPNYTINFILGKKESEFKEKIPNEFTISYDLEINKLFKTIKQSKLVIANDCGPSHIALISNIPTIILYSDELGDASLVKKEWFNNNNSNIAIIGLAHKPIDSIAVDDVLKYIQLDK</sequence>
<dbReference type="InterPro" id="IPR051199">
    <property type="entry name" value="LPS_LOS_Heptosyltrfase"/>
</dbReference>
<organism evidence="3">
    <name type="scientific">uncultured Sulfurovum sp</name>
    <dbReference type="NCBI Taxonomy" id="269237"/>
    <lineage>
        <taxon>Bacteria</taxon>
        <taxon>Pseudomonadati</taxon>
        <taxon>Campylobacterota</taxon>
        <taxon>Epsilonproteobacteria</taxon>
        <taxon>Campylobacterales</taxon>
        <taxon>Sulfurovaceae</taxon>
        <taxon>Sulfurovum</taxon>
        <taxon>environmental samples</taxon>
    </lineage>
</organism>
<keyword evidence="1" id="KW-0328">Glycosyltransferase</keyword>
<dbReference type="Gene3D" id="3.40.50.2000">
    <property type="entry name" value="Glycogen Phosphorylase B"/>
    <property type="match status" value="2"/>
</dbReference>
<dbReference type="GO" id="GO:0008713">
    <property type="term" value="F:ADP-heptose-lipopolysaccharide heptosyltransferase activity"/>
    <property type="evidence" value="ECO:0007669"/>
    <property type="project" value="TreeGrafter"/>
</dbReference>
<evidence type="ECO:0008006" key="4">
    <source>
        <dbReference type="Google" id="ProtNLM"/>
    </source>
</evidence>
<dbReference type="SUPFAM" id="SSF53756">
    <property type="entry name" value="UDP-Glycosyltransferase/glycogen phosphorylase"/>
    <property type="match status" value="1"/>
</dbReference>
<evidence type="ECO:0000313" key="3">
    <source>
        <dbReference type="EMBL" id="CAA6819165.1"/>
    </source>
</evidence>
<name>A0A6S6TIQ0_9BACT</name>
<reference evidence="3" key="1">
    <citation type="submission" date="2020-01" db="EMBL/GenBank/DDBJ databases">
        <authorList>
            <person name="Meier V. D."/>
            <person name="Meier V D."/>
        </authorList>
    </citation>
    <scope>NUCLEOTIDE SEQUENCE</scope>
    <source>
        <strain evidence="3">HLG_WM_MAG_04</strain>
    </source>
</reference>
<dbReference type="PANTHER" id="PTHR30160:SF23">
    <property type="match status" value="1"/>
</dbReference>